<evidence type="ECO:0000256" key="1">
    <source>
        <dbReference type="SAM" id="MobiDB-lite"/>
    </source>
</evidence>
<evidence type="ECO:0000313" key="2">
    <source>
        <dbReference type="EMBL" id="KAG0486181.1"/>
    </source>
</evidence>
<dbReference type="EMBL" id="JADCNM010000004">
    <property type="protein sequence ID" value="KAG0486181.1"/>
    <property type="molecule type" value="Genomic_DNA"/>
</dbReference>
<comment type="caution">
    <text evidence="2">The sequence shown here is derived from an EMBL/GenBank/DDBJ whole genome shotgun (WGS) entry which is preliminary data.</text>
</comment>
<organism evidence="2 3">
    <name type="scientific">Vanilla planifolia</name>
    <name type="common">Vanilla</name>
    <dbReference type="NCBI Taxonomy" id="51239"/>
    <lineage>
        <taxon>Eukaryota</taxon>
        <taxon>Viridiplantae</taxon>
        <taxon>Streptophyta</taxon>
        <taxon>Embryophyta</taxon>
        <taxon>Tracheophyta</taxon>
        <taxon>Spermatophyta</taxon>
        <taxon>Magnoliopsida</taxon>
        <taxon>Liliopsida</taxon>
        <taxon>Asparagales</taxon>
        <taxon>Orchidaceae</taxon>
        <taxon>Vanilloideae</taxon>
        <taxon>Vanilleae</taxon>
        <taxon>Vanilla</taxon>
    </lineage>
</organism>
<dbReference type="AlphaFoldDB" id="A0A835RBM4"/>
<proteinExistence type="predicted"/>
<name>A0A835RBM4_VANPL</name>
<feature type="region of interest" description="Disordered" evidence="1">
    <location>
        <begin position="855"/>
        <end position="884"/>
    </location>
</feature>
<reference evidence="2 3" key="1">
    <citation type="journal article" date="2020" name="Nat. Food">
        <title>A phased Vanilla planifolia genome enables genetic improvement of flavour and production.</title>
        <authorList>
            <person name="Hasing T."/>
            <person name="Tang H."/>
            <person name="Brym M."/>
            <person name="Khazi F."/>
            <person name="Huang T."/>
            <person name="Chambers A.H."/>
        </authorList>
    </citation>
    <scope>NUCLEOTIDE SEQUENCE [LARGE SCALE GENOMIC DNA]</scope>
    <source>
        <tissue evidence="2">Leaf</tissue>
    </source>
</reference>
<protein>
    <submittedName>
        <fullName evidence="2">Uncharacterized protein</fullName>
    </submittedName>
</protein>
<accession>A0A835RBM4</accession>
<sequence length="884" mass="97330">MPDAWKHEIVDDKQNELNVLCSSEKIKDHDISLPDEVENLGQSVVDSKAGTILRFMQTAEADVVCQSSDTEGNSSDQSVVHVCDSCPSGSENFLANISSPKTALLSSGIGDHPTSCMESDGQEDAMEMASYSRALEEVMGSKAAICEIVHGRIIQETTSSSGGPGQVSHYMNLVVEKVGPNEDFDGPNTLLALDHHLGFPLVKDDTNKSNLLFFASLPPSTEEDEKKSAPELTDAYAFEVGLKHSKISDLESRPILQENLEDTTVDEVATEVVSYSRELEEEMGSGVAPFEIVHERQTVDPKFGNERAGVVSPLKLLVENVGLNEDVGHHSRISSREDDANKSNLLFFDGLPPSKTEDKEESVMELTESYSCRVSLEHSQVSDLELGPMLNENSKDINYEEDAMQVVSYSRVLEEDIGLEVAPFDIVNGSKIHDSKSNGVGAVSPVNLLVANVGLTEDFGDQDTSLTRHHHLRFPSGDSEDFGDQDTSLSLEHHSRFPSKEDDANKSNLFFSECLHFSESEDKQELVTKLTEASTLEVGLEHSQVSNLELRPILEENLEDIKFEEDAMKVVSYSRVLEEDMGLEVAPLEIVHESKIHEPKSNNGGASAVSPLNFLVENDRLVEDFGNQDTSLPLDHHSEFPLGEDGANKSNLLFSDGLPPSETEDKHELVTKLIEASNLGVGLEHSQVNNLELRLILEENVEDIKFKEVVSYSRVLEKDVGLEEASVEIVHGRKIQDPASSNIRSGEVSPYVNLLAKEVGLNKDFSDQDTSLVLDHDLRFSSTEDDANRSNRLFSVGLSSSELEDKQLLVMQLTEANAFGVGLEHSQVSNLELRPILGENMEDFKLEEEHVNLLKSTSSMPEEPNVGLFSCGQDSSFQNNTKES</sequence>
<dbReference type="Proteomes" id="UP000639772">
    <property type="component" value="Unassembled WGS sequence"/>
</dbReference>
<feature type="compositionally biased region" description="Polar residues" evidence="1">
    <location>
        <begin position="872"/>
        <end position="884"/>
    </location>
</feature>
<evidence type="ECO:0000313" key="3">
    <source>
        <dbReference type="Proteomes" id="UP000639772"/>
    </source>
</evidence>
<gene>
    <name evidence="2" type="ORF">HPP92_008276</name>
</gene>
<dbReference type="OrthoDB" id="1908091at2759"/>